<sequence>MKITNAGAGAGKTAKLADQILNRFNQLSCPHTHIFVIAYSNYAISVITNRIKQKHGSIPDNIHLSTIHSFLWNYIIKPYYFLLFKQQFTEISNQNIIDKPQYRAKKFYEMRNNGILHVQEFSRVSKKVLVKKAHDTKKVTKKRKHILYNLGQFIDSIFIDESQDMDMDSASCISALDASGIECFLVGDENQDLHSRGGFSFLIKKYFSQVCVDSENHRCPQTHVLLANRFSKVKQISTTGELGNIKYILETKCNVNQIVKEVGDSLVFINKSTHSLRVHKKNRENIKQLEYVIRKLHCQSPGFQDISSTPSKKWAFDVTRKIVDEVRKKQKSPSVITNNVINLMNLSYDKRKYAELIQSIKSISSHCKENLNFPLNSIESVKGNQCNECIFFISTDLFAYLIGEKTKSNATMNALYVGLTRSKNYLLLIFTKEVTEKYKVEFIEQKMRDLNIERF</sequence>
<evidence type="ECO:0000256" key="2">
    <source>
        <dbReference type="ARBA" id="ARBA00022801"/>
    </source>
</evidence>
<keyword evidence="4" id="KW-0067">ATP-binding</keyword>
<organism evidence="6 7">
    <name type="scientific">Candidatus Pseudoramibacter fermentans</name>
    <dbReference type="NCBI Taxonomy" id="2594427"/>
    <lineage>
        <taxon>Bacteria</taxon>
        <taxon>Bacillati</taxon>
        <taxon>Bacillota</taxon>
        <taxon>Clostridia</taxon>
        <taxon>Eubacteriales</taxon>
        <taxon>Eubacteriaceae</taxon>
        <taxon>Pseudoramibacter</taxon>
    </lineage>
</organism>
<dbReference type="SUPFAM" id="SSF52540">
    <property type="entry name" value="P-loop containing nucleoside triphosphate hydrolases"/>
    <property type="match status" value="1"/>
</dbReference>
<dbReference type="InterPro" id="IPR000212">
    <property type="entry name" value="DNA_helicase_UvrD/REP"/>
</dbReference>
<evidence type="ECO:0000259" key="5">
    <source>
        <dbReference type="Pfam" id="PF00580"/>
    </source>
</evidence>
<dbReference type="Pfam" id="PF00580">
    <property type="entry name" value="UvrD-helicase"/>
    <property type="match status" value="1"/>
</dbReference>
<protein>
    <submittedName>
        <fullName evidence="6">AAA family ATPase</fullName>
    </submittedName>
</protein>
<keyword evidence="7" id="KW-1185">Reference proteome</keyword>
<name>A0A6L5GVA3_9FIRM</name>
<evidence type="ECO:0000256" key="3">
    <source>
        <dbReference type="ARBA" id="ARBA00022806"/>
    </source>
</evidence>
<keyword evidence="2" id="KW-0378">Hydrolase</keyword>
<dbReference type="GO" id="GO:0000725">
    <property type="term" value="P:recombinational repair"/>
    <property type="evidence" value="ECO:0007669"/>
    <property type="project" value="TreeGrafter"/>
</dbReference>
<keyword evidence="3" id="KW-0347">Helicase</keyword>
<keyword evidence="1" id="KW-0547">Nucleotide-binding</keyword>
<dbReference type="GO" id="GO:0016787">
    <property type="term" value="F:hydrolase activity"/>
    <property type="evidence" value="ECO:0007669"/>
    <property type="project" value="UniProtKB-KW"/>
</dbReference>
<dbReference type="AlphaFoldDB" id="A0A6L5GVA3"/>
<dbReference type="EMBL" id="VOGB01000012">
    <property type="protein sequence ID" value="MQM73756.1"/>
    <property type="molecule type" value="Genomic_DNA"/>
</dbReference>
<dbReference type="GO" id="GO:0043138">
    <property type="term" value="F:3'-5' DNA helicase activity"/>
    <property type="evidence" value="ECO:0007669"/>
    <property type="project" value="TreeGrafter"/>
</dbReference>
<evidence type="ECO:0000313" key="6">
    <source>
        <dbReference type="EMBL" id="MQM73756.1"/>
    </source>
</evidence>
<evidence type="ECO:0000313" key="7">
    <source>
        <dbReference type="Proteomes" id="UP000473648"/>
    </source>
</evidence>
<proteinExistence type="predicted"/>
<dbReference type="InterPro" id="IPR027417">
    <property type="entry name" value="P-loop_NTPase"/>
</dbReference>
<evidence type="ECO:0000256" key="4">
    <source>
        <dbReference type="ARBA" id="ARBA00022840"/>
    </source>
</evidence>
<feature type="domain" description="UvrD-like helicase ATP-binding" evidence="5">
    <location>
        <begin position="6"/>
        <end position="121"/>
    </location>
</feature>
<dbReference type="Gene3D" id="3.40.50.300">
    <property type="entry name" value="P-loop containing nucleotide triphosphate hydrolases"/>
    <property type="match status" value="1"/>
</dbReference>
<dbReference type="PANTHER" id="PTHR11070:SF2">
    <property type="entry name" value="ATP-DEPENDENT DNA HELICASE SRS2"/>
    <property type="match status" value="1"/>
</dbReference>
<gene>
    <name evidence="6" type="ORF">FRC53_10235</name>
</gene>
<dbReference type="InterPro" id="IPR014016">
    <property type="entry name" value="UvrD-like_ATP-bd"/>
</dbReference>
<dbReference type="PANTHER" id="PTHR11070">
    <property type="entry name" value="UVRD / RECB / PCRA DNA HELICASE FAMILY MEMBER"/>
    <property type="match status" value="1"/>
</dbReference>
<evidence type="ECO:0000256" key="1">
    <source>
        <dbReference type="ARBA" id="ARBA00022741"/>
    </source>
</evidence>
<accession>A0A6L5GVA3</accession>
<dbReference type="GO" id="GO:0003677">
    <property type="term" value="F:DNA binding"/>
    <property type="evidence" value="ECO:0007669"/>
    <property type="project" value="InterPro"/>
</dbReference>
<comment type="caution">
    <text evidence="6">The sequence shown here is derived from an EMBL/GenBank/DDBJ whole genome shotgun (WGS) entry which is preliminary data.</text>
</comment>
<reference evidence="6" key="1">
    <citation type="journal article" date="2020" name="Appl. Environ. Microbiol.">
        <title>Medium-Chain Fatty Acid Synthesis by 'Candidatus Weimeria bifida' gen. nov., sp. nov., and 'Candidatus Pseudoramibacter fermentans' sp. nov.</title>
        <authorList>
            <person name="Scarborough M.J."/>
            <person name="Myers K.S."/>
            <person name="Donohue T.J."/>
            <person name="Noguera D.R."/>
        </authorList>
    </citation>
    <scope>NUCLEOTIDE SEQUENCE</scope>
    <source>
        <strain evidence="6">EUB1.1</strain>
    </source>
</reference>
<dbReference type="Proteomes" id="UP000473648">
    <property type="component" value="Unassembled WGS sequence"/>
</dbReference>
<dbReference type="GO" id="GO:0005524">
    <property type="term" value="F:ATP binding"/>
    <property type="evidence" value="ECO:0007669"/>
    <property type="project" value="UniProtKB-KW"/>
</dbReference>